<feature type="chain" id="PRO_5041910297" evidence="1">
    <location>
        <begin position="37"/>
        <end position="240"/>
    </location>
</feature>
<evidence type="ECO:0000313" key="2">
    <source>
        <dbReference type="EMBL" id="KAJ7351442.1"/>
    </source>
</evidence>
<proteinExistence type="predicted"/>
<reference evidence="2" key="1">
    <citation type="submission" date="2023-03" db="EMBL/GenBank/DDBJ databases">
        <title>Massive genome expansion in bonnet fungi (Mycena s.s.) driven by repeated elements and novel gene families across ecological guilds.</title>
        <authorList>
            <consortium name="Lawrence Berkeley National Laboratory"/>
            <person name="Harder C.B."/>
            <person name="Miyauchi S."/>
            <person name="Viragh M."/>
            <person name="Kuo A."/>
            <person name="Thoen E."/>
            <person name="Andreopoulos B."/>
            <person name="Lu D."/>
            <person name="Skrede I."/>
            <person name="Drula E."/>
            <person name="Henrissat B."/>
            <person name="Morin E."/>
            <person name="Kohler A."/>
            <person name="Barry K."/>
            <person name="LaButti K."/>
            <person name="Morin E."/>
            <person name="Salamov A."/>
            <person name="Lipzen A."/>
            <person name="Mereny Z."/>
            <person name="Hegedus B."/>
            <person name="Baldrian P."/>
            <person name="Stursova M."/>
            <person name="Weitz H."/>
            <person name="Taylor A."/>
            <person name="Grigoriev I.V."/>
            <person name="Nagy L.G."/>
            <person name="Martin F."/>
            <person name="Kauserud H."/>
        </authorList>
    </citation>
    <scope>NUCLEOTIDE SEQUENCE</scope>
    <source>
        <strain evidence="2">CBHHK002</strain>
    </source>
</reference>
<gene>
    <name evidence="2" type="ORF">DFH08DRAFT_860519</name>
</gene>
<evidence type="ECO:0000256" key="1">
    <source>
        <dbReference type="SAM" id="SignalP"/>
    </source>
</evidence>
<dbReference type="EMBL" id="JARIHO010000013">
    <property type="protein sequence ID" value="KAJ7351442.1"/>
    <property type="molecule type" value="Genomic_DNA"/>
</dbReference>
<keyword evidence="1" id="KW-0732">Signal</keyword>
<evidence type="ECO:0000313" key="3">
    <source>
        <dbReference type="Proteomes" id="UP001218218"/>
    </source>
</evidence>
<dbReference type="AlphaFoldDB" id="A0AAD7EVI6"/>
<name>A0AAD7EVI6_9AGAR</name>
<comment type="caution">
    <text evidence="2">The sequence shown here is derived from an EMBL/GenBank/DDBJ whole genome shotgun (WGS) entry which is preliminary data.</text>
</comment>
<feature type="signal peptide" evidence="1">
    <location>
        <begin position="1"/>
        <end position="36"/>
    </location>
</feature>
<protein>
    <submittedName>
        <fullName evidence="2">Uncharacterized protein</fullName>
    </submittedName>
</protein>
<accession>A0AAD7EVI6</accession>
<keyword evidence="3" id="KW-1185">Reference proteome</keyword>
<dbReference type="Proteomes" id="UP001218218">
    <property type="component" value="Unassembled WGS sequence"/>
</dbReference>
<organism evidence="2 3">
    <name type="scientific">Mycena albidolilacea</name>
    <dbReference type="NCBI Taxonomy" id="1033008"/>
    <lineage>
        <taxon>Eukaryota</taxon>
        <taxon>Fungi</taxon>
        <taxon>Dikarya</taxon>
        <taxon>Basidiomycota</taxon>
        <taxon>Agaricomycotina</taxon>
        <taxon>Agaricomycetes</taxon>
        <taxon>Agaricomycetidae</taxon>
        <taxon>Agaricales</taxon>
        <taxon>Marasmiineae</taxon>
        <taxon>Mycenaceae</taxon>
        <taxon>Mycena</taxon>
    </lineage>
</organism>
<sequence>MWPKRGRYNHPQVKMLNVIFTVLFIALWTLLSGVFAQCPETAGYLGAFDSFSGAFIGAVSRNFPVPATIPGAFTLDRTGNPANYLAVIAYTNSTSEGDAALLQILNPGDPSAPFVSLVVGVLDCNTAAFPNFVNPSAILAPSDGFPHGALPIPGLGRTTYMGGYGNLLSWCGEPMGFLVRNAFGRNVLAPVWTDPNGSQHSLFMVQDLTHNYLAATPDPDIYASSNGGVVVEEVNLAVFL</sequence>